<gene>
    <name evidence="2" type="primary">OSJNBa0039E17.30</name>
</gene>
<feature type="region of interest" description="Disordered" evidence="1">
    <location>
        <begin position="42"/>
        <end position="67"/>
    </location>
</feature>
<reference evidence="3" key="1">
    <citation type="journal article" date="2005" name="Nature">
        <title>The map-based sequence of the rice genome.</title>
        <authorList>
            <consortium name="International rice genome sequencing project (IRGSP)"/>
            <person name="Matsumoto T."/>
            <person name="Wu J."/>
            <person name="Kanamori H."/>
            <person name="Katayose Y."/>
            <person name="Fujisawa M."/>
            <person name="Namiki N."/>
            <person name="Mizuno H."/>
            <person name="Yamamoto K."/>
            <person name="Antonio B.A."/>
            <person name="Baba T."/>
            <person name="Sakata K."/>
            <person name="Nagamura Y."/>
            <person name="Aoki H."/>
            <person name="Arikawa K."/>
            <person name="Arita K."/>
            <person name="Bito T."/>
            <person name="Chiden Y."/>
            <person name="Fujitsuka N."/>
            <person name="Fukunaka R."/>
            <person name="Hamada M."/>
            <person name="Harada C."/>
            <person name="Hayashi A."/>
            <person name="Hijishita S."/>
            <person name="Honda M."/>
            <person name="Hosokawa S."/>
            <person name="Ichikawa Y."/>
            <person name="Idonuma A."/>
            <person name="Iijima M."/>
            <person name="Ikeda M."/>
            <person name="Ikeno M."/>
            <person name="Ito K."/>
            <person name="Ito S."/>
            <person name="Ito T."/>
            <person name="Ito Y."/>
            <person name="Ito Y."/>
            <person name="Iwabuchi A."/>
            <person name="Kamiya K."/>
            <person name="Karasawa W."/>
            <person name="Kurita K."/>
            <person name="Katagiri S."/>
            <person name="Kikuta A."/>
            <person name="Kobayashi H."/>
            <person name="Kobayashi N."/>
            <person name="Machita K."/>
            <person name="Maehara T."/>
            <person name="Masukawa M."/>
            <person name="Mizubayashi T."/>
            <person name="Mukai Y."/>
            <person name="Nagasaki H."/>
            <person name="Nagata Y."/>
            <person name="Naito S."/>
            <person name="Nakashima M."/>
            <person name="Nakama Y."/>
            <person name="Nakamichi Y."/>
            <person name="Nakamura M."/>
            <person name="Meguro A."/>
            <person name="Negishi M."/>
            <person name="Ohta I."/>
            <person name="Ohta T."/>
            <person name="Okamoto M."/>
            <person name="Ono N."/>
            <person name="Saji S."/>
            <person name="Sakaguchi M."/>
            <person name="Sakai K."/>
            <person name="Shibata M."/>
            <person name="Shimokawa T."/>
            <person name="Song J."/>
            <person name="Takazaki Y."/>
            <person name="Terasawa K."/>
            <person name="Tsugane M."/>
            <person name="Tsuji K."/>
            <person name="Ueda S."/>
            <person name="Waki K."/>
            <person name="Yamagata H."/>
            <person name="Yamamoto M."/>
            <person name="Yamamoto S."/>
            <person name="Yamane H."/>
            <person name="Yoshiki S."/>
            <person name="Yoshihara R."/>
            <person name="Yukawa K."/>
            <person name="Zhong H."/>
            <person name="Yano M."/>
            <person name="Yuan Q."/>
            <person name="Ouyang S."/>
            <person name="Liu J."/>
            <person name="Jones K.M."/>
            <person name="Gansberger K."/>
            <person name="Moffat K."/>
            <person name="Hill J."/>
            <person name="Bera J."/>
            <person name="Fadrosh D."/>
            <person name="Jin S."/>
            <person name="Johri S."/>
            <person name="Kim M."/>
            <person name="Overton L."/>
            <person name="Reardon M."/>
            <person name="Tsitrin T."/>
            <person name="Vuong H."/>
            <person name="Weaver B."/>
            <person name="Ciecko A."/>
            <person name="Tallon L."/>
            <person name="Jackson J."/>
            <person name="Pai G."/>
            <person name="Aken S.V."/>
            <person name="Utterback T."/>
            <person name="Reidmuller S."/>
            <person name="Feldblyum T."/>
            <person name="Hsiao J."/>
            <person name="Zismann V."/>
            <person name="Iobst S."/>
            <person name="de Vazeille A.R."/>
            <person name="Buell C.R."/>
            <person name="Ying K."/>
            <person name="Li Y."/>
            <person name="Lu T."/>
            <person name="Huang Y."/>
            <person name="Zhao Q."/>
            <person name="Feng Q."/>
            <person name="Zhang L."/>
            <person name="Zhu J."/>
            <person name="Weng Q."/>
            <person name="Mu J."/>
            <person name="Lu Y."/>
            <person name="Fan D."/>
            <person name="Liu Y."/>
            <person name="Guan J."/>
            <person name="Zhang Y."/>
            <person name="Yu S."/>
            <person name="Liu X."/>
            <person name="Zhang Y."/>
            <person name="Hong G."/>
            <person name="Han B."/>
            <person name="Choisne N."/>
            <person name="Demange N."/>
            <person name="Orjeda G."/>
            <person name="Samain S."/>
            <person name="Cattolico L."/>
            <person name="Pelletier E."/>
            <person name="Couloux A."/>
            <person name="Segurens B."/>
            <person name="Wincker P."/>
            <person name="D'Hont A."/>
            <person name="Scarpelli C."/>
            <person name="Weissenbach J."/>
            <person name="Salanoubat M."/>
            <person name="Quetier F."/>
            <person name="Yu Y."/>
            <person name="Kim H.R."/>
            <person name="Rambo T."/>
            <person name="Currie J."/>
            <person name="Collura K."/>
            <person name="Luo M."/>
            <person name="Yang T."/>
            <person name="Ammiraju J.S.S."/>
            <person name="Engler F."/>
            <person name="Soderlund C."/>
            <person name="Wing R.A."/>
            <person name="Palmer L.E."/>
            <person name="de la Bastide M."/>
            <person name="Spiegel L."/>
            <person name="Nascimento L."/>
            <person name="Zutavern T."/>
            <person name="O'Shaughnessy A."/>
            <person name="Dike S."/>
            <person name="Dedhia N."/>
            <person name="Preston R."/>
            <person name="Balija V."/>
            <person name="McCombie W.R."/>
            <person name="Chow T."/>
            <person name="Chen H."/>
            <person name="Chung M."/>
            <person name="Chen C."/>
            <person name="Shaw J."/>
            <person name="Wu H."/>
            <person name="Hsiao K."/>
            <person name="Chao Y."/>
            <person name="Chu M."/>
            <person name="Cheng C."/>
            <person name="Hour A."/>
            <person name="Lee P."/>
            <person name="Lin S."/>
            <person name="Lin Y."/>
            <person name="Liou J."/>
            <person name="Liu S."/>
            <person name="Hsing Y."/>
            <person name="Raghuvanshi S."/>
            <person name="Mohanty A."/>
            <person name="Bharti A.K."/>
            <person name="Gaur A."/>
            <person name="Gupta V."/>
            <person name="Kumar D."/>
            <person name="Ravi V."/>
            <person name="Vij S."/>
            <person name="Kapur A."/>
            <person name="Khurana P."/>
            <person name="Khurana P."/>
            <person name="Khurana J.P."/>
            <person name="Tyagi A.K."/>
            <person name="Gaikwad K."/>
            <person name="Singh A."/>
            <person name="Dalal V."/>
            <person name="Srivastava S."/>
            <person name="Dixit A."/>
            <person name="Pal A.K."/>
            <person name="Ghazi I.A."/>
            <person name="Yadav M."/>
            <person name="Pandit A."/>
            <person name="Bhargava A."/>
            <person name="Sureshbabu K."/>
            <person name="Batra K."/>
            <person name="Sharma T.R."/>
            <person name="Mohapatra T."/>
            <person name="Singh N.K."/>
            <person name="Messing J."/>
            <person name="Nelson A.B."/>
            <person name="Fuks G."/>
            <person name="Kavchok S."/>
            <person name="Keizer G."/>
            <person name="Linton E."/>
            <person name="Llaca V."/>
            <person name="Song R."/>
            <person name="Tanyolac B."/>
            <person name="Young S."/>
            <person name="Ho-Il K."/>
            <person name="Hahn J.H."/>
            <person name="Sangsakoo G."/>
            <person name="Vanavichit A."/>
            <person name="de Mattos Luiz.A.T."/>
            <person name="Zimmer P.D."/>
            <person name="Malone G."/>
            <person name="Dellagostin O."/>
            <person name="de Oliveira A.C."/>
            <person name="Bevan M."/>
            <person name="Bancroft I."/>
            <person name="Minx P."/>
            <person name="Cordum H."/>
            <person name="Wilson R."/>
            <person name="Cheng Z."/>
            <person name="Jin W."/>
            <person name="Jiang J."/>
            <person name="Leong S.A."/>
            <person name="Iwama H."/>
            <person name="Gojobori T."/>
            <person name="Itoh T."/>
            <person name="Niimura Y."/>
            <person name="Fujii Y."/>
            <person name="Habara T."/>
            <person name="Sakai H."/>
            <person name="Sato Y."/>
            <person name="Wilson G."/>
            <person name="Kumar K."/>
            <person name="McCouch S."/>
            <person name="Juretic N."/>
            <person name="Hoen D."/>
            <person name="Wright S."/>
            <person name="Bruskiewich R."/>
            <person name="Bureau T."/>
            <person name="Miyao A."/>
            <person name="Hirochika H."/>
            <person name="Nishikawa T."/>
            <person name="Kadowaki K."/>
            <person name="Sugiura M."/>
            <person name="Burr B."/>
            <person name="Sasaki T."/>
        </authorList>
    </citation>
    <scope>NUCLEOTIDE SEQUENCE [LARGE SCALE GENOMIC DNA]</scope>
    <source>
        <strain evidence="3">cv. Nipponbare</strain>
    </source>
</reference>
<dbReference type="Proteomes" id="UP000000763">
    <property type="component" value="Chromosome 9"/>
</dbReference>
<name>Q69MI4_ORYSJ</name>
<reference evidence="3" key="2">
    <citation type="journal article" date="2008" name="Nucleic Acids Res.">
        <title>The rice annotation project database (RAP-DB): 2008 update.</title>
        <authorList>
            <consortium name="The rice annotation project (RAP)"/>
        </authorList>
    </citation>
    <scope>GENOME REANNOTATION</scope>
    <source>
        <strain evidence="3">cv. Nipponbare</strain>
    </source>
</reference>
<proteinExistence type="predicted"/>
<evidence type="ECO:0000256" key="1">
    <source>
        <dbReference type="SAM" id="MobiDB-lite"/>
    </source>
</evidence>
<evidence type="ECO:0000313" key="3">
    <source>
        <dbReference type="Proteomes" id="UP000000763"/>
    </source>
</evidence>
<sequence length="67" mass="7477">MQAPEMCLSEPPGMGHGVACMHTHLDRRFPQNYQHSYTLFDRRTNSWPGKPPASRRAGASLLPSINA</sequence>
<dbReference type="AlphaFoldDB" id="Q69MI4"/>
<accession>Q69MI4</accession>
<evidence type="ECO:0000313" key="2">
    <source>
        <dbReference type="EMBL" id="BAD33931.1"/>
    </source>
</evidence>
<organism evidence="2 3">
    <name type="scientific">Oryza sativa subsp. japonica</name>
    <name type="common">Rice</name>
    <dbReference type="NCBI Taxonomy" id="39947"/>
    <lineage>
        <taxon>Eukaryota</taxon>
        <taxon>Viridiplantae</taxon>
        <taxon>Streptophyta</taxon>
        <taxon>Embryophyta</taxon>
        <taxon>Tracheophyta</taxon>
        <taxon>Spermatophyta</taxon>
        <taxon>Magnoliopsida</taxon>
        <taxon>Liliopsida</taxon>
        <taxon>Poales</taxon>
        <taxon>Poaceae</taxon>
        <taxon>BOP clade</taxon>
        <taxon>Oryzoideae</taxon>
        <taxon>Oryzeae</taxon>
        <taxon>Oryzinae</taxon>
        <taxon>Oryza</taxon>
        <taxon>Oryza sativa</taxon>
    </lineage>
</organism>
<protein>
    <submittedName>
        <fullName evidence="2">Uncharacterized protein</fullName>
    </submittedName>
</protein>
<dbReference type="EMBL" id="AP005747">
    <property type="protein sequence ID" value="BAD33931.1"/>
    <property type="molecule type" value="Genomic_DNA"/>
</dbReference>